<name>A0A533Q686_9BACT</name>
<dbReference type="PANTHER" id="PTHR45947:SF3">
    <property type="entry name" value="SULFOQUINOVOSYL TRANSFERASE SQD2"/>
    <property type="match status" value="1"/>
</dbReference>
<dbReference type="InterPro" id="IPR050194">
    <property type="entry name" value="Glycosyltransferase_grp1"/>
</dbReference>
<dbReference type="Proteomes" id="UP000319783">
    <property type="component" value="Unassembled WGS sequence"/>
</dbReference>
<dbReference type="GO" id="GO:0016758">
    <property type="term" value="F:hexosyltransferase activity"/>
    <property type="evidence" value="ECO:0007669"/>
    <property type="project" value="TreeGrafter"/>
</dbReference>
<evidence type="ECO:0000313" key="4">
    <source>
        <dbReference type="Proteomes" id="UP000319783"/>
    </source>
</evidence>
<dbReference type="Pfam" id="PF00534">
    <property type="entry name" value="Glycos_transf_1"/>
    <property type="match status" value="1"/>
</dbReference>
<dbReference type="EMBL" id="SULG01000133">
    <property type="protein sequence ID" value="TLD40098.1"/>
    <property type="molecule type" value="Genomic_DNA"/>
</dbReference>
<evidence type="ECO:0000259" key="1">
    <source>
        <dbReference type="Pfam" id="PF00534"/>
    </source>
</evidence>
<dbReference type="SUPFAM" id="SSF53756">
    <property type="entry name" value="UDP-Glycosyltransferase/glycogen phosphorylase"/>
    <property type="match status" value="1"/>
</dbReference>
<organism evidence="3 4">
    <name type="scientific">Candidatus Jettenia ecosi</name>
    <dbReference type="NCBI Taxonomy" id="2494326"/>
    <lineage>
        <taxon>Bacteria</taxon>
        <taxon>Pseudomonadati</taxon>
        <taxon>Planctomycetota</taxon>
        <taxon>Candidatus Brocadiia</taxon>
        <taxon>Candidatus Brocadiales</taxon>
        <taxon>Candidatus Brocadiaceae</taxon>
        <taxon>Candidatus Jettenia</taxon>
    </lineage>
</organism>
<proteinExistence type="predicted"/>
<reference evidence="3 4" key="1">
    <citation type="submission" date="2019-04" db="EMBL/GenBank/DDBJ databases">
        <title>Genome of a novel bacterium Candidatus Jettenia ecosi reconstructed from metagenome of an anammox bioreactor.</title>
        <authorList>
            <person name="Mardanov A.V."/>
            <person name="Beletsky A.V."/>
            <person name="Ravin N.V."/>
            <person name="Botchkova E.A."/>
            <person name="Litti Y.V."/>
            <person name="Nozhevnikova A.N."/>
        </authorList>
    </citation>
    <scope>NUCLEOTIDE SEQUENCE [LARGE SCALE GENOMIC DNA]</scope>
    <source>
        <strain evidence="3">J2</strain>
    </source>
</reference>
<dbReference type="AlphaFoldDB" id="A0A533Q686"/>
<gene>
    <name evidence="3" type="ORF">JETT_3643</name>
</gene>
<dbReference type="InterPro" id="IPR001296">
    <property type="entry name" value="Glyco_trans_1"/>
</dbReference>
<evidence type="ECO:0000259" key="2">
    <source>
        <dbReference type="Pfam" id="PF13579"/>
    </source>
</evidence>
<sequence length="403" mass="45084">MFTQWFNPEPTFKGLSFAKELIRLGHEVEVLTGFPNYPGGKVYNGYKIRFLQREIMDGIPVLRVPLYPSHNNSGMQRIANYASFALSAATIGALLVKPADIMYVYHPPATVGLAATVIHLLRKIPFVYDVQDLWPDTLNATGMVNNRIVLGLIEKWCRLIYRQARRITVLSPGFKKILCERGVPNDKVEVIYNWCDENQIQITGRNDDLARDLGLSGRFNIIFAGTMGKAQALDAVLDAAGHISQRFPIIQFVFVGGGIDVVRLQKKAQDMELINVRFLPRKPMSEIGQILNLADVLLVHLKDDPLFEITIPSKTQTYMAVGRPILMGARGDAADLVDKANAGISCIPEDPKSIADSIERLFTLPRSQLDALGDNGRKYYDKELSLSAGVRRFQEIFTSVFRC</sequence>
<dbReference type="Pfam" id="PF13579">
    <property type="entry name" value="Glyco_trans_4_4"/>
    <property type="match status" value="1"/>
</dbReference>
<accession>A0A533Q686</accession>
<dbReference type="Gene3D" id="3.40.50.2000">
    <property type="entry name" value="Glycogen Phosphorylase B"/>
    <property type="match status" value="2"/>
</dbReference>
<evidence type="ECO:0000313" key="3">
    <source>
        <dbReference type="EMBL" id="TLD40098.1"/>
    </source>
</evidence>
<dbReference type="CDD" id="cd03794">
    <property type="entry name" value="GT4_WbuB-like"/>
    <property type="match status" value="1"/>
</dbReference>
<dbReference type="PANTHER" id="PTHR45947">
    <property type="entry name" value="SULFOQUINOVOSYL TRANSFERASE SQD2"/>
    <property type="match status" value="1"/>
</dbReference>
<comment type="caution">
    <text evidence="3">The sequence shown here is derived from an EMBL/GenBank/DDBJ whole genome shotgun (WGS) entry which is preliminary data.</text>
</comment>
<protein>
    <submittedName>
        <fullName evidence="3">Putative lipopolysaccharide biosynthesis protein</fullName>
    </submittedName>
</protein>
<feature type="domain" description="Glycosyl transferase family 1" evidence="1">
    <location>
        <begin position="217"/>
        <end position="378"/>
    </location>
</feature>
<feature type="domain" description="Glycosyltransferase subfamily 4-like N-terminal" evidence="2">
    <location>
        <begin position="17"/>
        <end position="194"/>
    </location>
</feature>
<dbReference type="InterPro" id="IPR028098">
    <property type="entry name" value="Glyco_trans_4-like_N"/>
</dbReference>